<dbReference type="SMART" id="SM00563">
    <property type="entry name" value="PlsC"/>
    <property type="match status" value="1"/>
</dbReference>
<dbReference type="SUPFAM" id="SSF69593">
    <property type="entry name" value="Glycerol-3-phosphate (1)-acyltransferase"/>
    <property type="match status" value="1"/>
</dbReference>
<dbReference type="InterPro" id="IPR002123">
    <property type="entry name" value="Plipid/glycerol_acylTrfase"/>
</dbReference>
<feature type="domain" description="Phospholipid/glycerol acyltransferase" evidence="16">
    <location>
        <begin position="252"/>
        <end position="364"/>
    </location>
</feature>
<accession>A0A7S1ERT8</accession>
<evidence type="ECO:0000256" key="3">
    <source>
        <dbReference type="ARBA" id="ARBA00008655"/>
    </source>
</evidence>
<dbReference type="CDD" id="cd07991">
    <property type="entry name" value="LPLAT_LPCAT1-like"/>
    <property type="match status" value="1"/>
</dbReference>
<evidence type="ECO:0000256" key="15">
    <source>
        <dbReference type="SAM" id="SignalP"/>
    </source>
</evidence>
<feature type="compositionally biased region" description="Polar residues" evidence="13">
    <location>
        <begin position="468"/>
        <end position="480"/>
    </location>
</feature>
<dbReference type="AlphaFoldDB" id="A0A7S1ERT8"/>
<evidence type="ECO:0000256" key="4">
    <source>
        <dbReference type="ARBA" id="ARBA00022516"/>
    </source>
</evidence>
<comment type="similarity">
    <text evidence="3">Belongs to the 1-acyl-sn-glycerol-3-phosphate acyltransferase family.</text>
</comment>
<feature type="signal peptide" evidence="15">
    <location>
        <begin position="1"/>
        <end position="21"/>
    </location>
</feature>
<dbReference type="GO" id="GO:0005783">
    <property type="term" value="C:endoplasmic reticulum"/>
    <property type="evidence" value="ECO:0007669"/>
    <property type="project" value="TreeGrafter"/>
</dbReference>
<comment type="pathway">
    <text evidence="2">Lipid metabolism.</text>
</comment>
<keyword evidence="8" id="KW-0443">Lipid metabolism</keyword>
<keyword evidence="12" id="KW-0012">Acyltransferase</keyword>
<name>A0A7S1ERT8_9RHOD</name>
<protein>
    <recommendedName>
        <fullName evidence="16">Phospholipid/glycerol acyltransferase domain-containing protein</fullName>
    </recommendedName>
</protein>
<evidence type="ECO:0000256" key="5">
    <source>
        <dbReference type="ARBA" id="ARBA00022679"/>
    </source>
</evidence>
<keyword evidence="15" id="KW-0732">Signal</keyword>
<dbReference type="PANTHER" id="PTHR23063">
    <property type="entry name" value="PHOSPHOLIPID ACYLTRANSFERASE"/>
    <property type="match status" value="1"/>
</dbReference>
<keyword evidence="4" id="KW-0444">Lipid biosynthesis</keyword>
<evidence type="ECO:0000256" key="9">
    <source>
        <dbReference type="ARBA" id="ARBA00023136"/>
    </source>
</evidence>
<organism evidence="17">
    <name type="scientific">Timspurckia oligopyrenoides</name>
    <dbReference type="NCBI Taxonomy" id="708627"/>
    <lineage>
        <taxon>Eukaryota</taxon>
        <taxon>Rhodophyta</taxon>
        <taxon>Bangiophyceae</taxon>
        <taxon>Porphyridiales</taxon>
        <taxon>Porphyridiaceae</taxon>
        <taxon>Timspurckia</taxon>
    </lineage>
</organism>
<dbReference type="GO" id="GO:0008654">
    <property type="term" value="P:phospholipid biosynthetic process"/>
    <property type="evidence" value="ECO:0007669"/>
    <property type="project" value="UniProtKB-KW"/>
</dbReference>
<evidence type="ECO:0000256" key="1">
    <source>
        <dbReference type="ARBA" id="ARBA00004370"/>
    </source>
</evidence>
<keyword evidence="7 14" id="KW-1133">Transmembrane helix</keyword>
<keyword evidence="6 14" id="KW-0812">Transmembrane</keyword>
<evidence type="ECO:0000256" key="8">
    <source>
        <dbReference type="ARBA" id="ARBA00023098"/>
    </source>
</evidence>
<evidence type="ECO:0000259" key="16">
    <source>
        <dbReference type="SMART" id="SM00563"/>
    </source>
</evidence>
<feature type="transmembrane region" description="Helical" evidence="14">
    <location>
        <begin position="537"/>
        <end position="557"/>
    </location>
</feature>
<feature type="region of interest" description="Disordered" evidence="13">
    <location>
        <begin position="468"/>
        <end position="488"/>
    </location>
</feature>
<evidence type="ECO:0000256" key="13">
    <source>
        <dbReference type="SAM" id="MobiDB-lite"/>
    </source>
</evidence>
<keyword evidence="5" id="KW-0808">Transferase</keyword>
<dbReference type="InterPro" id="IPR045252">
    <property type="entry name" value="LPCAT1-like"/>
</dbReference>
<feature type="chain" id="PRO_5030925640" description="Phospholipid/glycerol acyltransferase domain-containing protein" evidence="15">
    <location>
        <begin position="22"/>
        <end position="578"/>
    </location>
</feature>
<keyword evidence="11" id="KW-1208">Phospholipid metabolism</keyword>
<evidence type="ECO:0000256" key="14">
    <source>
        <dbReference type="SAM" id="Phobius"/>
    </source>
</evidence>
<dbReference type="PANTHER" id="PTHR23063:SF2">
    <property type="entry name" value="GLYCEROL-3-PHOSPHATE ACYLTRANSFERASE 4, ISOFORM D-RELATED"/>
    <property type="match status" value="1"/>
</dbReference>
<keyword evidence="10" id="KW-0594">Phospholipid biosynthesis</keyword>
<evidence type="ECO:0000256" key="12">
    <source>
        <dbReference type="ARBA" id="ARBA00023315"/>
    </source>
</evidence>
<evidence type="ECO:0000256" key="7">
    <source>
        <dbReference type="ARBA" id="ARBA00022989"/>
    </source>
</evidence>
<dbReference type="GO" id="GO:0016020">
    <property type="term" value="C:membrane"/>
    <property type="evidence" value="ECO:0007669"/>
    <property type="project" value="UniProtKB-SubCell"/>
</dbReference>
<evidence type="ECO:0000256" key="2">
    <source>
        <dbReference type="ARBA" id="ARBA00005189"/>
    </source>
</evidence>
<feature type="transmembrane region" description="Helical" evidence="14">
    <location>
        <begin position="185"/>
        <end position="209"/>
    </location>
</feature>
<feature type="transmembrane region" description="Helical" evidence="14">
    <location>
        <begin position="221"/>
        <end position="240"/>
    </location>
</feature>
<feature type="transmembrane region" description="Helical" evidence="14">
    <location>
        <begin position="160"/>
        <end position="179"/>
    </location>
</feature>
<evidence type="ECO:0000256" key="11">
    <source>
        <dbReference type="ARBA" id="ARBA00023264"/>
    </source>
</evidence>
<reference evidence="17" key="1">
    <citation type="submission" date="2021-01" db="EMBL/GenBank/DDBJ databases">
        <authorList>
            <person name="Corre E."/>
            <person name="Pelletier E."/>
            <person name="Niang G."/>
            <person name="Scheremetjew M."/>
            <person name="Finn R."/>
            <person name="Kale V."/>
            <person name="Holt S."/>
            <person name="Cochrane G."/>
            <person name="Meng A."/>
            <person name="Brown T."/>
            <person name="Cohen L."/>
        </authorList>
    </citation>
    <scope>NUCLEOTIDE SEQUENCE</scope>
    <source>
        <strain evidence="17">CCMP3278</strain>
    </source>
</reference>
<keyword evidence="9 14" id="KW-0472">Membrane</keyword>
<dbReference type="EMBL" id="HBFP01005877">
    <property type="protein sequence ID" value="CAD8819783.1"/>
    <property type="molecule type" value="Transcribed_RNA"/>
</dbReference>
<evidence type="ECO:0000256" key="10">
    <source>
        <dbReference type="ARBA" id="ARBA00023209"/>
    </source>
</evidence>
<gene>
    <name evidence="17" type="ORF">TOLI1172_LOCUS4172</name>
</gene>
<dbReference type="GO" id="GO:0019432">
    <property type="term" value="P:triglyceride biosynthetic process"/>
    <property type="evidence" value="ECO:0007669"/>
    <property type="project" value="TreeGrafter"/>
</dbReference>
<evidence type="ECO:0000313" key="17">
    <source>
        <dbReference type="EMBL" id="CAD8819783.1"/>
    </source>
</evidence>
<comment type="subcellular location">
    <subcellularLocation>
        <location evidence="1">Membrane</location>
    </subcellularLocation>
</comment>
<dbReference type="Pfam" id="PF01553">
    <property type="entry name" value="Acyltransferase"/>
    <property type="match status" value="1"/>
</dbReference>
<evidence type="ECO:0000256" key="6">
    <source>
        <dbReference type="ARBA" id="ARBA00022692"/>
    </source>
</evidence>
<proteinExistence type="inferred from homology"/>
<sequence length="578" mass="65419">MHLLRPLYIWLLERCAAVVYGVPTEDEVENDDLTRVPSLARSSSQRLRRINSELELNISQFTSHLLESPARAPAFNPVHTGGSNAHLLHAWRSESLTERNSNSIGHAHKSKGVTPYVLSDVFKLVSDAMESVSCDSLTRCFSSETPEPWNFLTRHIQGNGIPPILLPLWLHGLWFRYFVLLPLRVLILASGFIVFSILYASVGFLLRWIPAPKIGKRIQQALLCWLASVFVASWGGYIRYHGTHRPQRTLKQIYIANHTSLIDVFILIKDFPFSCIGQRHGGIAGALQDLLLSVQSHVWFDREEGRDRRKVQSLLLNHVNNAVEPMLVFPEGTCVNNEYCIMFKKGSFELGEDIAVHPVAIRYDKRFSDPYWNSSNTTFGRHLFELMTSWAVVCDVYYLPPQYIQPGETSSHFAARVKELVCEKAQLININVDGFAKRHRISPRFLEQRQKAFSEVLRRRVRPHLGRSLSTSNFESNGGLSSRHDGTASTLRGRAGESLLSRQQPVFAKSDETRSMRMLGSEAEPAEATKKVQHRRVLLLTLMASLMVLGVSVLIMLPAARFVGITQSFTHLVSRLRS</sequence>
<dbReference type="GO" id="GO:0004366">
    <property type="term" value="F:glycerol-3-phosphate O-acyltransferase activity"/>
    <property type="evidence" value="ECO:0007669"/>
    <property type="project" value="TreeGrafter"/>
</dbReference>